<evidence type="ECO:0000259" key="2">
    <source>
        <dbReference type="Pfam" id="PF06750"/>
    </source>
</evidence>
<feature type="transmembrane region" description="Helical" evidence="1">
    <location>
        <begin position="136"/>
        <end position="156"/>
    </location>
</feature>
<dbReference type="OrthoDB" id="9789291at2"/>
<dbReference type="InterPro" id="IPR010627">
    <property type="entry name" value="Prepilin_pept_A24_N"/>
</dbReference>
<dbReference type="InterPro" id="IPR050882">
    <property type="entry name" value="Prepilin_peptidase/N-MTase"/>
</dbReference>
<keyword evidence="1" id="KW-1133">Transmembrane helix</keyword>
<evidence type="ECO:0000313" key="3">
    <source>
        <dbReference type="EMBL" id="RST69236.1"/>
    </source>
</evidence>
<feature type="transmembrane region" description="Helical" evidence="1">
    <location>
        <begin position="83"/>
        <end position="103"/>
    </location>
</feature>
<gene>
    <name evidence="3" type="ORF">EIC27_02475</name>
</gene>
<keyword evidence="1" id="KW-0472">Membrane</keyword>
<sequence length="249" mass="29511">MDAVNVISYIVAAYFGIIIGNFATSFYFRIPRNISLFGLKHINSVSPQCSKCNHYLKLKEYLPIIGFISCKGRCNYCGNKIDICYLIIEIFSLLLSLICYYYFYFLDWYIIFLLFGIVSSIMSLSLYNNINVSFKFIFFSIFLSIIYDTLLNLTIYDWVFKVAISSILYSLYINFSYKYNFKNLDLELIKIILVAFFWFDLLFIIPYTMLLVASYFLYVNLKVMLVRHFYFASYVLIFLTILINHLMRL</sequence>
<dbReference type="RefSeq" id="WP_126044573.1">
    <property type="nucleotide sequence ID" value="NZ_RXFM01000024.1"/>
</dbReference>
<feature type="transmembrane region" description="Helical" evidence="1">
    <location>
        <begin position="191"/>
        <end position="217"/>
    </location>
</feature>
<dbReference type="AlphaFoldDB" id="A0A3R9ZJV9"/>
<dbReference type="PANTHER" id="PTHR30487">
    <property type="entry name" value="TYPE 4 PREPILIN-LIKE PROTEINS LEADER PEPTIDE-PROCESSING ENZYME"/>
    <property type="match status" value="1"/>
</dbReference>
<dbReference type="EMBL" id="RXFM01000024">
    <property type="protein sequence ID" value="RST69236.1"/>
    <property type="molecule type" value="Genomic_DNA"/>
</dbReference>
<dbReference type="PANTHER" id="PTHR30487:SF0">
    <property type="entry name" value="PREPILIN LEADER PEPTIDASE_N-METHYLTRANSFERASE-RELATED"/>
    <property type="match status" value="1"/>
</dbReference>
<organism evidence="3 4">
    <name type="scientific">Candidatus Aquarickettsia rohweri</name>
    <dbReference type="NCBI Taxonomy" id="2602574"/>
    <lineage>
        <taxon>Bacteria</taxon>
        <taxon>Pseudomonadati</taxon>
        <taxon>Pseudomonadota</taxon>
        <taxon>Alphaproteobacteria</taxon>
        <taxon>Rickettsiales</taxon>
        <taxon>Candidatus Midichloriaceae</taxon>
        <taxon>Candidatus Aquarickettsia</taxon>
    </lineage>
</organism>
<evidence type="ECO:0000313" key="4">
    <source>
        <dbReference type="Proteomes" id="UP000279470"/>
    </source>
</evidence>
<evidence type="ECO:0000256" key="1">
    <source>
        <dbReference type="SAM" id="Phobius"/>
    </source>
</evidence>
<dbReference type="Proteomes" id="UP000279470">
    <property type="component" value="Unassembled WGS sequence"/>
</dbReference>
<comment type="caution">
    <text evidence="3">The sequence shown here is derived from an EMBL/GenBank/DDBJ whole genome shotgun (WGS) entry which is preliminary data.</text>
</comment>
<protein>
    <submittedName>
        <fullName evidence="3">Prepilin peptidase</fullName>
    </submittedName>
</protein>
<accession>A0A3R9ZJV9</accession>
<name>A0A3R9ZJV9_9RICK</name>
<feature type="transmembrane region" description="Helical" evidence="1">
    <location>
        <begin position="109"/>
        <end position="127"/>
    </location>
</feature>
<feature type="transmembrane region" description="Helical" evidence="1">
    <location>
        <begin position="229"/>
        <end position="247"/>
    </location>
</feature>
<dbReference type="GO" id="GO:0005886">
    <property type="term" value="C:plasma membrane"/>
    <property type="evidence" value="ECO:0007669"/>
    <property type="project" value="TreeGrafter"/>
</dbReference>
<dbReference type="GO" id="GO:0004190">
    <property type="term" value="F:aspartic-type endopeptidase activity"/>
    <property type="evidence" value="ECO:0007669"/>
    <property type="project" value="TreeGrafter"/>
</dbReference>
<reference evidence="4" key="1">
    <citation type="submission" date="2018-11" db="EMBL/GenBank/DDBJ databases">
        <title>Phylogenetic, genomic, and biogeographic characterization of a novel and ubiquitous marine invertebrate-associated Rickettsiales parasite, Candidatus Marinoinvertebrata rohwerii, gen. nov., sp. nov.</title>
        <authorList>
            <person name="Klinges J.G."/>
            <person name="Rosales S.M."/>
            <person name="Mcminds R."/>
            <person name="Shaver E.C."/>
            <person name="Shantz A."/>
            <person name="Peters E.C."/>
            <person name="Burkepile D.E."/>
            <person name="Silliman B.R."/>
            <person name="Vega Thurber R.L."/>
        </authorList>
    </citation>
    <scope>NUCLEOTIDE SEQUENCE [LARGE SCALE GENOMIC DNA]</scope>
    <source>
        <strain evidence="4">a_cerv_44</strain>
    </source>
</reference>
<dbReference type="Pfam" id="PF06750">
    <property type="entry name" value="A24_N_bact"/>
    <property type="match status" value="1"/>
</dbReference>
<keyword evidence="4" id="KW-1185">Reference proteome</keyword>
<feature type="domain" description="Prepilin peptidase A24 N-terminal" evidence="2">
    <location>
        <begin position="15"/>
        <end position="103"/>
    </location>
</feature>
<dbReference type="GO" id="GO:0006465">
    <property type="term" value="P:signal peptide processing"/>
    <property type="evidence" value="ECO:0007669"/>
    <property type="project" value="TreeGrafter"/>
</dbReference>
<feature type="transmembrane region" description="Helical" evidence="1">
    <location>
        <begin position="162"/>
        <end position="179"/>
    </location>
</feature>
<keyword evidence="1" id="KW-0812">Transmembrane</keyword>
<proteinExistence type="predicted"/>
<feature type="transmembrane region" description="Helical" evidence="1">
    <location>
        <begin position="6"/>
        <end position="28"/>
    </location>
</feature>